<evidence type="ECO:0000313" key="7">
    <source>
        <dbReference type="Proteomes" id="UP000320461"/>
    </source>
</evidence>
<evidence type="ECO:0000259" key="5">
    <source>
        <dbReference type="Pfam" id="PF13476"/>
    </source>
</evidence>
<dbReference type="Pfam" id="PF13558">
    <property type="entry name" value="SbcC_Walker_B"/>
    <property type="match status" value="1"/>
</dbReference>
<dbReference type="GO" id="GO:0016887">
    <property type="term" value="F:ATP hydrolysis activity"/>
    <property type="evidence" value="ECO:0007669"/>
    <property type="project" value="InterPro"/>
</dbReference>
<evidence type="ECO:0000313" key="6">
    <source>
        <dbReference type="EMBL" id="GEA84146.1"/>
    </source>
</evidence>
<dbReference type="AlphaFoldDB" id="A0A4Y3KKI0"/>
<reference evidence="6 7" key="1">
    <citation type="submission" date="2019-06" db="EMBL/GenBank/DDBJ databases">
        <title>Whole genome shotgun sequence of Cellulomonas gelida NBRC 3748.</title>
        <authorList>
            <person name="Hosoyama A."/>
            <person name="Uohara A."/>
            <person name="Ohji S."/>
            <person name="Ichikawa N."/>
        </authorList>
    </citation>
    <scope>NUCLEOTIDE SEQUENCE [LARGE SCALE GENOMIC DNA]</scope>
    <source>
        <strain evidence="6 7">NBRC 3748</strain>
    </source>
</reference>
<dbReference type="InterPro" id="IPR038729">
    <property type="entry name" value="Rad50/SbcC_AAA"/>
</dbReference>
<dbReference type="Pfam" id="PF13476">
    <property type="entry name" value="AAA_23"/>
    <property type="match status" value="1"/>
</dbReference>
<dbReference type="GO" id="GO:0006302">
    <property type="term" value="P:double-strand break repair"/>
    <property type="evidence" value="ECO:0007669"/>
    <property type="project" value="InterPro"/>
</dbReference>
<comment type="caution">
    <text evidence="6">The sequence shown here is derived from an EMBL/GenBank/DDBJ whole genome shotgun (WGS) entry which is preliminary data.</text>
</comment>
<evidence type="ECO:0000256" key="2">
    <source>
        <dbReference type="ARBA" id="ARBA00011322"/>
    </source>
</evidence>
<name>A0A4Y3KKI0_9CELL</name>
<comment type="similarity">
    <text evidence="1">Belongs to the SMC family. SbcC subfamily.</text>
</comment>
<evidence type="ECO:0000256" key="1">
    <source>
        <dbReference type="ARBA" id="ARBA00006930"/>
    </source>
</evidence>
<sequence>MTLQAVGPFAGRHTIDFAELGASGLFLLEGPTGAGKSTVIDAVVFALYGKVASAESSGDRVRSAYADDETESFVDLTFEVGAGRFRVRRTPAFDRAKKRGTGTVRQQASVRLWRLAADAPASTDDEPTGEMLSTRLDEAGAEIQRVVGLDREQFVQTIVLPQGEFARFLRADPEKERPALLQKIFGTQVYQRMQVRLVEMRREADRATEGTRRVVEEKVAHLAGAAGLDETALAPVHEAVSAALVGRSDTRALDAALAGPLGLLADEAARARAEADAATAEHTAAGSAAELARRTVRLLETRDRLGREHTALEAAAGVQAERGLRLVRARAARTVRPLLRAAEEATVAVDAAAKGLAAARDVAPPDLAELVGDVVPGDGVPPSAGLTATGPDAAGRVGAEPGARAGLVSAYEDAVREAAALEHAVQVEESLQGLRLALTTARGAVENHDTELAAHDEWLAARPAEAAVLGSSLELARTASAGEADLAVALQSARHRVEAHLRLAGLLERRDEAATKAERATRDALVAVEREAAARTARIAGLAGELAAGLRAGDGCPVCGSVEHPAPAALGADHVTADEVARAEAARQRAEAALTGAREALAGVESQVATARDATGGVSAQDAARQLTEAEARLAAARSALADVTRLTAEIDAHATATEERRRDRALAQAAREKAVMVVDACTAKVSEAEAEVALARAGHPTVAARHAELVERAAVAAGLRAALDDLLAAHRELSRAASELAAALAEHDFADAAAARAADLPDGEAAALERALREHDAALDRVRTGLRELEDDPLLVGRDAQDGQAGPDLPRALEVEREAAEHARTAAARAGVCASRAQAAQEAARAVRQSVELHLRGLGDAAPVLRMAGLASGTGTDNDHGLSLSTYVLVRRFEDVVAAANARLVGMSDGRYELVRSDRKEDVSSRRTGLAMRVLDHHTEQPRDPRTLSGGETFYVSLCLALGLADVVTAEAGGIDLGTLFVDEGFGSLDPHTLDQVLAELDRLRAGGRVVGVVSHVDALKQTIADRIEVRRTPAGPSTLTVRAG</sequence>
<evidence type="ECO:0000256" key="4">
    <source>
        <dbReference type="SAM" id="Coils"/>
    </source>
</evidence>
<organism evidence="6 7">
    <name type="scientific">Cellulomonas gelida</name>
    <dbReference type="NCBI Taxonomy" id="1712"/>
    <lineage>
        <taxon>Bacteria</taxon>
        <taxon>Bacillati</taxon>
        <taxon>Actinomycetota</taxon>
        <taxon>Actinomycetes</taxon>
        <taxon>Micrococcales</taxon>
        <taxon>Cellulomonadaceae</taxon>
        <taxon>Cellulomonas</taxon>
    </lineage>
</organism>
<dbReference type="SUPFAM" id="SSF52540">
    <property type="entry name" value="P-loop containing nucleoside triphosphate hydrolases"/>
    <property type="match status" value="1"/>
</dbReference>
<dbReference type="PANTHER" id="PTHR32114:SF2">
    <property type="entry name" value="ABC TRANSPORTER ABCH.3"/>
    <property type="match status" value="1"/>
</dbReference>
<evidence type="ECO:0000256" key="3">
    <source>
        <dbReference type="ARBA" id="ARBA00013368"/>
    </source>
</evidence>
<dbReference type="PANTHER" id="PTHR32114">
    <property type="entry name" value="ABC TRANSPORTER ABCH.3"/>
    <property type="match status" value="1"/>
</dbReference>
<keyword evidence="4" id="KW-0175">Coiled coil</keyword>
<dbReference type="Gene3D" id="3.40.50.300">
    <property type="entry name" value="P-loop containing nucleotide triphosphate hydrolases"/>
    <property type="match status" value="2"/>
</dbReference>
<gene>
    <name evidence="6" type="primary">sbcC</name>
    <name evidence="6" type="ORF">CGE01nite_13970</name>
</gene>
<feature type="coiled-coil region" evidence="4">
    <location>
        <begin position="580"/>
        <end position="647"/>
    </location>
</feature>
<comment type="subunit">
    <text evidence="2">Heterodimer of SbcC and SbcD.</text>
</comment>
<dbReference type="EMBL" id="BJLQ01000011">
    <property type="protein sequence ID" value="GEA84146.1"/>
    <property type="molecule type" value="Genomic_DNA"/>
</dbReference>
<accession>A0A4Y3KKI0</accession>
<protein>
    <recommendedName>
        <fullName evidence="3">Nuclease SbcCD subunit C</fullName>
    </recommendedName>
</protein>
<proteinExistence type="inferred from homology"/>
<dbReference type="Proteomes" id="UP000320461">
    <property type="component" value="Unassembled WGS sequence"/>
</dbReference>
<dbReference type="InterPro" id="IPR027417">
    <property type="entry name" value="P-loop_NTPase"/>
</dbReference>
<feature type="domain" description="Rad50/SbcC-type AAA" evidence="5">
    <location>
        <begin position="2"/>
        <end position="187"/>
    </location>
</feature>
<keyword evidence="7" id="KW-1185">Reference proteome</keyword>